<feature type="compositionally biased region" description="Polar residues" evidence="6">
    <location>
        <begin position="32"/>
        <end position="41"/>
    </location>
</feature>
<comment type="subcellular location">
    <subcellularLocation>
        <location evidence="1">Cell membrane</location>
        <topology evidence="1">Multi-pass membrane protein</topology>
    </subcellularLocation>
</comment>
<feature type="region of interest" description="Disordered" evidence="6">
    <location>
        <begin position="1"/>
        <end position="41"/>
    </location>
</feature>
<feature type="compositionally biased region" description="Low complexity" evidence="6">
    <location>
        <begin position="1"/>
        <end position="31"/>
    </location>
</feature>
<feature type="domain" description="Major facilitator superfamily (MFS) profile" evidence="8">
    <location>
        <begin position="65"/>
        <end position="438"/>
    </location>
</feature>
<dbReference type="EMBL" id="CP026309">
    <property type="protein sequence ID" value="AUV82691.1"/>
    <property type="molecule type" value="Genomic_DNA"/>
</dbReference>
<feature type="transmembrane region" description="Helical" evidence="7">
    <location>
        <begin position="99"/>
        <end position="119"/>
    </location>
</feature>
<keyword evidence="4 7" id="KW-1133">Transmembrane helix</keyword>
<evidence type="ECO:0000259" key="8">
    <source>
        <dbReference type="PROSITE" id="PS50850"/>
    </source>
</evidence>
<feature type="transmembrane region" description="Helical" evidence="7">
    <location>
        <begin position="68"/>
        <end position="87"/>
    </location>
</feature>
<organism evidence="9 10">
    <name type="scientific">Salinigranum rubrum</name>
    <dbReference type="NCBI Taxonomy" id="755307"/>
    <lineage>
        <taxon>Archaea</taxon>
        <taxon>Methanobacteriati</taxon>
        <taxon>Methanobacteriota</taxon>
        <taxon>Stenosarchaea group</taxon>
        <taxon>Halobacteria</taxon>
        <taxon>Halobacteriales</taxon>
        <taxon>Haloferacaceae</taxon>
        <taxon>Salinigranum</taxon>
    </lineage>
</organism>
<evidence type="ECO:0000256" key="4">
    <source>
        <dbReference type="ARBA" id="ARBA00022989"/>
    </source>
</evidence>
<evidence type="ECO:0000313" key="9">
    <source>
        <dbReference type="EMBL" id="AUV82691.1"/>
    </source>
</evidence>
<keyword evidence="2" id="KW-1003">Cell membrane</keyword>
<name>A0A2I8VL99_9EURY</name>
<dbReference type="GO" id="GO:0022857">
    <property type="term" value="F:transmembrane transporter activity"/>
    <property type="evidence" value="ECO:0007669"/>
    <property type="project" value="InterPro"/>
</dbReference>
<dbReference type="InterPro" id="IPR036259">
    <property type="entry name" value="MFS_trans_sf"/>
</dbReference>
<gene>
    <name evidence="9" type="ORF">C2R22_14415</name>
</gene>
<dbReference type="Proteomes" id="UP000236584">
    <property type="component" value="Chromosome"/>
</dbReference>
<dbReference type="InterPro" id="IPR020846">
    <property type="entry name" value="MFS_dom"/>
</dbReference>
<dbReference type="AlphaFoldDB" id="A0A2I8VL99"/>
<evidence type="ECO:0000256" key="1">
    <source>
        <dbReference type="ARBA" id="ARBA00004651"/>
    </source>
</evidence>
<proteinExistence type="predicted"/>
<accession>A0A2I8VL99</accession>
<dbReference type="Pfam" id="PF07690">
    <property type="entry name" value="MFS_1"/>
    <property type="match status" value="1"/>
</dbReference>
<dbReference type="Gene3D" id="1.20.1250.20">
    <property type="entry name" value="MFS general substrate transporter like domains"/>
    <property type="match status" value="1"/>
</dbReference>
<reference evidence="9 10" key="1">
    <citation type="submission" date="2018-01" db="EMBL/GenBank/DDBJ databases">
        <title>Complete genome sequence of Salinigranum rubrum GX10T, an extremely halophilic archaeon isolated from a marine solar saltern.</title>
        <authorList>
            <person name="Han S."/>
        </authorList>
    </citation>
    <scope>NUCLEOTIDE SEQUENCE [LARGE SCALE GENOMIC DNA]</scope>
    <source>
        <strain evidence="9 10">GX10</strain>
    </source>
</reference>
<dbReference type="KEGG" id="srub:C2R22_14415"/>
<dbReference type="PROSITE" id="PS00216">
    <property type="entry name" value="SUGAR_TRANSPORT_1"/>
    <property type="match status" value="1"/>
</dbReference>
<dbReference type="PANTHER" id="PTHR43124:SF3">
    <property type="entry name" value="CHLORAMPHENICOL EFFLUX PUMP RV0191"/>
    <property type="match status" value="1"/>
</dbReference>
<evidence type="ECO:0000313" key="10">
    <source>
        <dbReference type="Proteomes" id="UP000236584"/>
    </source>
</evidence>
<keyword evidence="3 7" id="KW-0812">Transmembrane</keyword>
<evidence type="ECO:0000256" key="6">
    <source>
        <dbReference type="SAM" id="MobiDB-lite"/>
    </source>
</evidence>
<feature type="transmembrane region" description="Helical" evidence="7">
    <location>
        <begin position="131"/>
        <end position="148"/>
    </location>
</feature>
<dbReference type="InterPro" id="IPR011701">
    <property type="entry name" value="MFS"/>
</dbReference>
<feature type="region of interest" description="Disordered" evidence="6">
    <location>
        <begin position="350"/>
        <end position="438"/>
    </location>
</feature>
<feature type="transmembrane region" description="Helical" evidence="7">
    <location>
        <begin position="160"/>
        <end position="180"/>
    </location>
</feature>
<feature type="compositionally biased region" description="Low complexity" evidence="6">
    <location>
        <begin position="350"/>
        <end position="374"/>
    </location>
</feature>
<sequence>MTTGRSGTSRRPPTGSSTRRARPSPRNSSGSVRATNENAQLSPAGTSAVFERLAGDDASVLGDRGFQVVLLASVASPLGASVVSPILDSLTGPLGVSEAQVGLLMAVFTAPGVVLIPVAGVVSDRYGRKPVLATGLALFGLAGVAISLTTDFTTTLALRLLQGVGYAGIAPVLIASVGDLYRGAREATAQGLRFTTVGASLTVFPLLSGLLVGVAWQAPFLLYAVALVASLVVVVAFDEPTREPRTDGGAVGWNLGALAGLARQPHIAATLVGRAVPSFLWFVFLTHNSLLVVRVLGGTAAQAGGVVALASVASSLGGHRSDGSPLASIRDDCRCSARWRHSLAASPSSASRRRLSPWARRASSPARGSASSSRCIGAPSVPSRPTTSAVVSSALASRSDDSGARPHRSRWVSRSQRRGPTSGSRAPSGCRRSARSSP</sequence>
<dbReference type="PROSITE" id="PS50850">
    <property type="entry name" value="MFS"/>
    <property type="match status" value="1"/>
</dbReference>
<dbReference type="SUPFAM" id="SSF103473">
    <property type="entry name" value="MFS general substrate transporter"/>
    <property type="match status" value="1"/>
</dbReference>
<protein>
    <recommendedName>
        <fullName evidence="8">Major facilitator superfamily (MFS) profile domain-containing protein</fullName>
    </recommendedName>
</protein>
<evidence type="ECO:0000256" key="5">
    <source>
        <dbReference type="ARBA" id="ARBA00023136"/>
    </source>
</evidence>
<evidence type="ECO:0000256" key="2">
    <source>
        <dbReference type="ARBA" id="ARBA00022475"/>
    </source>
</evidence>
<feature type="transmembrane region" description="Helical" evidence="7">
    <location>
        <begin position="220"/>
        <end position="237"/>
    </location>
</feature>
<dbReference type="InterPro" id="IPR005829">
    <property type="entry name" value="Sugar_transporter_CS"/>
</dbReference>
<dbReference type="PANTHER" id="PTHR43124">
    <property type="entry name" value="PURINE EFFLUX PUMP PBUE"/>
    <property type="match status" value="1"/>
</dbReference>
<dbReference type="InterPro" id="IPR050189">
    <property type="entry name" value="MFS_Efflux_Transporters"/>
</dbReference>
<evidence type="ECO:0000256" key="3">
    <source>
        <dbReference type="ARBA" id="ARBA00022692"/>
    </source>
</evidence>
<keyword evidence="10" id="KW-1185">Reference proteome</keyword>
<feature type="compositionally biased region" description="Basic residues" evidence="6">
    <location>
        <begin position="405"/>
        <end position="417"/>
    </location>
</feature>
<dbReference type="GO" id="GO:0005886">
    <property type="term" value="C:plasma membrane"/>
    <property type="evidence" value="ECO:0007669"/>
    <property type="project" value="UniProtKB-SubCell"/>
</dbReference>
<evidence type="ECO:0000256" key="7">
    <source>
        <dbReference type="SAM" id="Phobius"/>
    </source>
</evidence>
<feature type="transmembrane region" description="Helical" evidence="7">
    <location>
        <begin position="192"/>
        <end position="214"/>
    </location>
</feature>
<keyword evidence="5 7" id="KW-0472">Membrane</keyword>
<feature type="compositionally biased region" description="Low complexity" evidence="6">
    <location>
        <begin position="388"/>
        <end position="397"/>
    </location>
</feature>